<dbReference type="GO" id="GO:0005886">
    <property type="term" value="C:plasma membrane"/>
    <property type="evidence" value="ECO:0007669"/>
    <property type="project" value="TreeGrafter"/>
</dbReference>
<evidence type="ECO:0000313" key="9">
    <source>
        <dbReference type="EMBL" id="AIH03647.1"/>
    </source>
</evidence>
<evidence type="ECO:0000256" key="3">
    <source>
        <dbReference type="SAM" id="Coils"/>
    </source>
</evidence>
<dbReference type="Proteomes" id="UP000028481">
    <property type="component" value="Chromosome"/>
</dbReference>
<feature type="signal peptide" evidence="4">
    <location>
        <begin position="1"/>
        <end position="19"/>
    </location>
</feature>
<feature type="coiled-coil region" evidence="3">
    <location>
        <begin position="96"/>
        <end position="164"/>
    </location>
</feature>
<feature type="domain" description="Multidrug resistance protein MdtA-like C-terminal permuted SH3" evidence="8">
    <location>
        <begin position="294"/>
        <end position="349"/>
    </location>
</feature>
<dbReference type="PaxDb" id="289377-HL41_01765"/>
<dbReference type="GO" id="GO:0030313">
    <property type="term" value="C:cell envelope"/>
    <property type="evidence" value="ECO:0007669"/>
    <property type="project" value="UniProtKB-SubCell"/>
</dbReference>
<dbReference type="Pfam" id="PF25917">
    <property type="entry name" value="BSH_RND"/>
    <property type="match status" value="1"/>
</dbReference>
<feature type="domain" description="Multidrug resistance protein MdtA-like alpha-helical hairpin" evidence="5">
    <location>
        <begin position="99"/>
        <end position="168"/>
    </location>
</feature>
<dbReference type="KEGG" id="tcm:HL41_01765"/>
<dbReference type="Pfam" id="PF25944">
    <property type="entry name" value="Beta-barrel_RND"/>
    <property type="match status" value="1"/>
</dbReference>
<dbReference type="InterPro" id="IPR058625">
    <property type="entry name" value="MdtA-like_BSH"/>
</dbReference>
<comment type="similarity">
    <text evidence="2">Belongs to the membrane fusion protein (MFP) (TC 8.A.1) family.</text>
</comment>
<keyword evidence="3" id="KW-0175">Coiled coil</keyword>
<dbReference type="SUPFAM" id="SSF111369">
    <property type="entry name" value="HlyD-like secretion proteins"/>
    <property type="match status" value="1"/>
</dbReference>
<proteinExistence type="inferred from homology"/>
<evidence type="ECO:0000313" key="10">
    <source>
        <dbReference type="Proteomes" id="UP000028481"/>
    </source>
</evidence>
<protein>
    <submittedName>
        <fullName evidence="9">Uncharacterized protein</fullName>
    </submittedName>
</protein>
<evidence type="ECO:0000259" key="6">
    <source>
        <dbReference type="Pfam" id="PF25917"/>
    </source>
</evidence>
<gene>
    <name evidence="9" type="ORF">HL41_01765</name>
</gene>
<feature type="domain" description="Multidrug resistance protein MdtA-like barrel-sandwich hybrid" evidence="6">
    <location>
        <begin position="60"/>
        <end position="195"/>
    </location>
</feature>
<dbReference type="AlphaFoldDB" id="A0A075WYG4"/>
<dbReference type="Gene3D" id="2.40.420.20">
    <property type="match status" value="1"/>
</dbReference>
<dbReference type="eggNOG" id="COG0845">
    <property type="taxonomic scope" value="Bacteria"/>
</dbReference>
<dbReference type="Pfam" id="PF25876">
    <property type="entry name" value="HH_MFP_RND"/>
    <property type="match status" value="1"/>
</dbReference>
<dbReference type="GO" id="GO:0022857">
    <property type="term" value="F:transmembrane transporter activity"/>
    <property type="evidence" value="ECO:0007669"/>
    <property type="project" value="InterPro"/>
</dbReference>
<dbReference type="GO" id="GO:0046677">
    <property type="term" value="P:response to antibiotic"/>
    <property type="evidence" value="ECO:0007669"/>
    <property type="project" value="TreeGrafter"/>
</dbReference>
<dbReference type="NCBIfam" id="TIGR01730">
    <property type="entry name" value="RND_mfp"/>
    <property type="match status" value="1"/>
</dbReference>
<sequence>MLRILSFIFAIMLSLSGCAKKDAEQPKATIVPVTAYQVPQPKDHKVELVYPGKTKSISFVTVSARITGVLQKQYFKEGDFVKKGQVLFLIEPDLYEANYKSAKANLERALAEYEKAEKDWRRIEASFKAKVVSEQERDFALSAYKTAKANVEYAKAQLRQAEINLGYTKVVAPVSGIVGQRMVDVGNLVNPGTPLVTINQIDPIYVDFSFPDRDLVKLGFEITKKGLMGLKGLNLGLILEGKTYPYSGVIDFVDTIIDEKTASVKARGLFKNPERILLPGQFVQVVVKGITRKNIILIPQKAVFQTPTGPVVWIIKDNKVQPQPVKLGETSDEYVVIEEGLKPGDIIALDNLLKLKPGVPVKVEKVVGE</sequence>
<evidence type="ECO:0000256" key="4">
    <source>
        <dbReference type="SAM" id="SignalP"/>
    </source>
</evidence>
<dbReference type="Gene3D" id="2.40.50.100">
    <property type="match status" value="1"/>
</dbReference>
<dbReference type="InterPro" id="IPR006143">
    <property type="entry name" value="RND_pump_MFP"/>
</dbReference>
<reference evidence="9 10" key="1">
    <citation type="journal article" date="2015" name="Genome Announc.">
        <title>Genome Sequence of a Sulfate-Reducing Thermophilic Bacterium, Thermodesulfobacterium commune DSM 2178T (Phylum Thermodesulfobacteria).</title>
        <authorList>
            <person name="Bhatnagar S."/>
            <person name="Badger J.H."/>
            <person name="Madupu R."/>
            <person name="Khouri H.M."/>
            <person name="O'Connor E.M."/>
            <person name="Robb F.T."/>
            <person name="Ward N.L."/>
            <person name="Eisen J.A."/>
        </authorList>
    </citation>
    <scope>NUCLEOTIDE SEQUENCE [LARGE SCALE GENOMIC DNA]</scope>
    <source>
        <strain evidence="9 10">DSM 2178</strain>
    </source>
</reference>
<dbReference type="PROSITE" id="PS51257">
    <property type="entry name" value="PROKAR_LIPOPROTEIN"/>
    <property type="match status" value="1"/>
</dbReference>
<dbReference type="OrthoDB" id="9806939at2"/>
<feature type="domain" description="Multidrug resistance protein MdtA-like beta-barrel" evidence="7">
    <location>
        <begin position="203"/>
        <end position="288"/>
    </location>
</feature>
<accession>A0A075WYG4</accession>
<dbReference type="InterPro" id="IPR058624">
    <property type="entry name" value="MdtA-like_HH"/>
</dbReference>
<organism evidence="9 10">
    <name type="scientific">Thermodesulfobacterium commune DSM 2178</name>
    <dbReference type="NCBI Taxonomy" id="289377"/>
    <lineage>
        <taxon>Bacteria</taxon>
        <taxon>Pseudomonadati</taxon>
        <taxon>Thermodesulfobacteriota</taxon>
        <taxon>Thermodesulfobacteria</taxon>
        <taxon>Thermodesulfobacteriales</taxon>
        <taxon>Thermodesulfobacteriaceae</taxon>
        <taxon>Thermodesulfobacterium</taxon>
    </lineage>
</organism>
<evidence type="ECO:0000256" key="2">
    <source>
        <dbReference type="ARBA" id="ARBA00009477"/>
    </source>
</evidence>
<dbReference type="Gene3D" id="1.10.287.470">
    <property type="entry name" value="Helix hairpin bin"/>
    <property type="match status" value="1"/>
</dbReference>
<keyword evidence="10" id="KW-1185">Reference proteome</keyword>
<keyword evidence="4" id="KW-0732">Signal</keyword>
<evidence type="ECO:0000259" key="7">
    <source>
        <dbReference type="Pfam" id="PF25944"/>
    </source>
</evidence>
<dbReference type="RefSeq" id="WP_038060037.1">
    <property type="nucleotide sequence ID" value="NZ_CP008796.1"/>
</dbReference>
<feature type="chain" id="PRO_5001711453" evidence="4">
    <location>
        <begin position="20"/>
        <end position="369"/>
    </location>
</feature>
<name>A0A075WYG4_9BACT</name>
<dbReference type="PRINTS" id="PR01490">
    <property type="entry name" value="RTXTOXIND"/>
</dbReference>
<dbReference type="EMBL" id="CP008796">
    <property type="protein sequence ID" value="AIH03647.1"/>
    <property type="molecule type" value="Genomic_DNA"/>
</dbReference>
<evidence type="ECO:0000259" key="5">
    <source>
        <dbReference type="Pfam" id="PF25876"/>
    </source>
</evidence>
<dbReference type="Gene3D" id="2.40.30.170">
    <property type="match status" value="1"/>
</dbReference>
<dbReference type="PANTHER" id="PTHR30158">
    <property type="entry name" value="ACRA/E-RELATED COMPONENT OF DRUG EFFLUX TRANSPORTER"/>
    <property type="match status" value="1"/>
</dbReference>
<evidence type="ECO:0000259" key="8">
    <source>
        <dbReference type="Pfam" id="PF25967"/>
    </source>
</evidence>
<dbReference type="Pfam" id="PF25967">
    <property type="entry name" value="RND-MFP_C"/>
    <property type="match status" value="1"/>
</dbReference>
<comment type="subcellular location">
    <subcellularLocation>
        <location evidence="1">Cell envelope</location>
    </subcellularLocation>
</comment>
<dbReference type="HOGENOM" id="CLU_018816_2_1_0"/>
<dbReference type="InterPro" id="IPR058627">
    <property type="entry name" value="MdtA-like_C"/>
</dbReference>
<dbReference type="STRING" id="289377.HL41_01765"/>
<dbReference type="InterPro" id="IPR058626">
    <property type="entry name" value="MdtA-like_b-barrel"/>
</dbReference>
<evidence type="ECO:0000256" key="1">
    <source>
        <dbReference type="ARBA" id="ARBA00004196"/>
    </source>
</evidence>